<keyword evidence="6 8" id="KW-0378">Hydrolase</keyword>
<keyword evidence="7 8" id="KW-0720">Serine protease</keyword>
<comment type="similarity">
    <text evidence="1 8 9">Belongs to the peptidase S8 family.</text>
</comment>
<dbReference type="Gene3D" id="3.40.50.200">
    <property type="entry name" value="Peptidase S8/S53 domain"/>
    <property type="match status" value="1"/>
</dbReference>
<dbReference type="CDD" id="cd07475">
    <property type="entry name" value="Peptidases_S8_C5a_Peptidase"/>
    <property type="match status" value="1"/>
</dbReference>
<evidence type="ECO:0000256" key="4">
    <source>
        <dbReference type="ARBA" id="ARBA00022729"/>
    </source>
</evidence>
<dbReference type="PRINTS" id="PR00723">
    <property type="entry name" value="SUBTILISIN"/>
</dbReference>
<feature type="active site" description="Charge relay system" evidence="8">
    <location>
        <position position="247"/>
    </location>
</feature>
<organism evidence="15 16">
    <name type="scientific">Gemelliphila palaticanis</name>
    <dbReference type="NCBI Taxonomy" id="81950"/>
    <lineage>
        <taxon>Bacteria</taxon>
        <taxon>Bacillati</taxon>
        <taxon>Bacillota</taxon>
        <taxon>Bacilli</taxon>
        <taxon>Bacillales</taxon>
        <taxon>Gemellaceae</taxon>
        <taxon>Gemelliphila</taxon>
    </lineage>
</organism>
<dbReference type="SUPFAM" id="SSF52025">
    <property type="entry name" value="PA domain"/>
    <property type="match status" value="1"/>
</dbReference>
<comment type="caution">
    <text evidence="15">The sequence shown here is derived from an EMBL/GenBank/DDBJ whole genome shotgun (WGS) entry which is preliminary data.</text>
</comment>
<name>A0ABX2T0H4_9BACL</name>
<dbReference type="Gene3D" id="2.60.40.1710">
    <property type="entry name" value="Subtilisin-like superfamily"/>
    <property type="match status" value="1"/>
</dbReference>
<dbReference type="PROSITE" id="PS51892">
    <property type="entry name" value="SUBTILASE"/>
    <property type="match status" value="1"/>
</dbReference>
<dbReference type="Proteomes" id="UP000531840">
    <property type="component" value="Unassembled WGS sequence"/>
</dbReference>
<dbReference type="InterPro" id="IPR010435">
    <property type="entry name" value="C5a/SBT2-like_Fn3"/>
</dbReference>
<dbReference type="InterPro" id="IPR010259">
    <property type="entry name" value="S8pro/Inhibitor_I9"/>
</dbReference>
<dbReference type="PROSITE" id="PS00136">
    <property type="entry name" value="SUBTILASE_ASP"/>
    <property type="match status" value="1"/>
</dbReference>
<feature type="domain" description="Inhibitor I9" evidence="13">
    <location>
        <begin position="49"/>
        <end position="131"/>
    </location>
</feature>
<feature type="active site" description="Charge relay system" evidence="8">
    <location>
        <position position="578"/>
    </location>
</feature>
<dbReference type="InterPro" id="IPR034216">
    <property type="entry name" value="C5a_Peptidase"/>
</dbReference>
<evidence type="ECO:0000256" key="3">
    <source>
        <dbReference type="ARBA" id="ARBA00022670"/>
    </source>
</evidence>
<dbReference type="CDD" id="cd02133">
    <property type="entry name" value="PA_C5a_like"/>
    <property type="match status" value="1"/>
</dbReference>
<evidence type="ECO:0000256" key="1">
    <source>
        <dbReference type="ARBA" id="ARBA00011073"/>
    </source>
</evidence>
<dbReference type="SUPFAM" id="SSF52743">
    <property type="entry name" value="Subtilisin-like"/>
    <property type="match status" value="1"/>
</dbReference>
<evidence type="ECO:0000256" key="7">
    <source>
        <dbReference type="ARBA" id="ARBA00022825"/>
    </source>
</evidence>
<protein>
    <submittedName>
        <fullName evidence="15">S8 family serine peptidase</fullName>
    </submittedName>
</protein>
<feature type="domain" description="Peptidase S8/S53" evidence="11">
    <location>
        <begin position="172"/>
        <end position="639"/>
    </location>
</feature>
<dbReference type="InterPro" id="IPR046450">
    <property type="entry name" value="PA_dom_sf"/>
</dbReference>
<evidence type="ECO:0000259" key="12">
    <source>
        <dbReference type="Pfam" id="PF02225"/>
    </source>
</evidence>
<dbReference type="Pfam" id="PF05922">
    <property type="entry name" value="Inhibitor_I9"/>
    <property type="match status" value="1"/>
</dbReference>
<dbReference type="RefSeq" id="WP_179941907.1">
    <property type="nucleotide sequence ID" value="NZ_JACBYF010000031.1"/>
</dbReference>
<evidence type="ECO:0000259" key="13">
    <source>
        <dbReference type="Pfam" id="PF05922"/>
    </source>
</evidence>
<evidence type="ECO:0000256" key="6">
    <source>
        <dbReference type="ARBA" id="ARBA00022801"/>
    </source>
</evidence>
<dbReference type="PANTHER" id="PTHR43399">
    <property type="entry name" value="SUBTILISIN-RELATED"/>
    <property type="match status" value="1"/>
</dbReference>
<gene>
    <name evidence="15" type="ORF">HZY85_08065</name>
</gene>
<keyword evidence="4" id="KW-0732">Signal</keyword>
<dbReference type="InterPro" id="IPR015500">
    <property type="entry name" value="Peptidase_S8_subtilisin-rel"/>
</dbReference>
<dbReference type="PROSITE" id="PS00138">
    <property type="entry name" value="SUBTILASE_SER"/>
    <property type="match status" value="1"/>
</dbReference>
<dbReference type="InterPro" id="IPR000209">
    <property type="entry name" value="Peptidase_S8/S53_dom"/>
</dbReference>
<reference evidence="15 16" key="1">
    <citation type="submission" date="2020-07" db="EMBL/GenBank/DDBJ databases">
        <title>MOT database genomes.</title>
        <authorList>
            <person name="Joseph S."/>
            <person name="Aduse-Opoku J."/>
            <person name="Hashim A."/>
            <person name="Wade W."/>
            <person name="Curtis M."/>
        </authorList>
    </citation>
    <scope>NUCLEOTIDE SEQUENCE [LARGE SCALE GENOMIC DNA]</scope>
    <source>
        <strain evidence="15 16">CIP 106318</strain>
    </source>
</reference>
<keyword evidence="16" id="KW-1185">Reference proteome</keyword>
<feature type="active site" description="Charge relay system" evidence="8">
    <location>
        <position position="181"/>
    </location>
</feature>
<keyword evidence="10" id="KW-0472">Membrane</keyword>
<dbReference type="InterPro" id="IPR036852">
    <property type="entry name" value="Peptidase_S8/S53_dom_sf"/>
</dbReference>
<dbReference type="InterPro" id="IPR003137">
    <property type="entry name" value="PA_domain"/>
</dbReference>
<evidence type="ECO:0000256" key="2">
    <source>
        <dbReference type="ARBA" id="ARBA00022525"/>
    </source>
</evidence>
<keyword evidence="10" id="KW-0812">Transmembrane</keyword>
<keyword evidence="10" id="KW-1133">Transmembrane helix</keyword>
<feature type="transmembrane region" description="Helical" evidence="10">
    <location>
        <begin position="1575"/>
        <end position="1593"/>
    </location>
</feature>
<feature type="domain" description="C5a peptidase/Subtilisin-like protease SBT2-like Fn3-like" evidence="14">
    <location>
        <begin position="662"/>
        <end position="772"/>
    </location>
</feature>
<evidence type="ECO:0000256" key="5">
    <source>
        <dbReference type="ARBA" id="ARBA00022737"/>
    </source>
</evidence>
<dbReference type="InterPro" id="IPR023827">
    <property type="entry name" value="Peptidase_S8_Asp-AS"/>
</dbReference>
<dbReference type="NCBIfam" id="TIGR01167">
    <property type="entry name" value="LPXTG_anchor"/>
    <property type="match status" value="1"/>
</dbReference>
<dbReference type="InterPro" id="IPR051048">
    <property type="entry name" value="Peptidase_S8/S53_subtilisin"/>
</dbReference>
<dbReference type="PANTHER" id="PTHR43399:SF4">
    <property type="entry name" value="CELL WALL-ASSOCIATED PROTEASE"/>
    <property type="match status" value="1"/>
</dbReference>
<keyword evidence="3 8" id="KW-0645">Protease</keyword>
<evidence type="ECO:0000259" key="14">
    <source>
        <dbReference type="Pfam" id="PF06280"/>
    </source>
</evidence>
<dbReference type="Pfam" id="PF02225">
    <property type="entry name" value="PA"/>
    <property type="match status" value="1"/>
</dbReference>
<evidence type="ECO:0000256" key="9">
    <source>
        <dbReference type="RuleBase" id="RU003355"/>
    </source>
</evidence>
<sequence>MSIKYKLITSVLATSLLTSNISYLNFINIQKENISLANSEINKEELVKVIVKLKEKNNFKPSDLNTQDGKNKRVESTKSIREDALKSLTKKNIEYKKLVEYDLLFNGFALEVKSSDINKLKDLDVVEDVNLSAEISKPKIHNENLSNKRKKRDLSSNDLVNTNPLWNNNIKGQGMVIAIIDSGLDINHDTFRVTDVSKGKFPTKESIEKAKEAAGINYGKWYNDKVVFGYNYNDLNDELMEESKDSHGTHVAGISVGNPSQKAPSNELVMGVAPEAQLMFFRVFSDSNNKGSTSAFLYAKALEDAVKLGADSINMSLGSATGSVSEVGDIIDNALNIAKESGVTVSIAAGNDGAYGDGYSNPSANNPDFGLVASPSVGYESLSVAAINNNLIRSEALKIPELENNAEFNNGLVSISEPSHPFEKGKDYEFEYINLGTEEDIKGKDLTNKLALIKRGEITFVDKVKNAKKANAAGVVIFNHESGGNETISMQLADEGKDYPVTSIGFNIGNILSQNINYKIRFDGDFLISPNPNADQIADFSSWGLSNDGELKPDITAPGGGIYSSINNNNYGSQNGTSMASPHVAAGVALVKQAFKDRFPNVQGADLHQLVKSVLMSTATPHYNKSEEAYTSPRQQGAGIMNLNKAIATDVYVTSDKFYPSVSLGNISEKFSFDVIIHNISNKTKRLKYTTELGTDKVTDGKFDLLPRHLKSIIGDSTIEIEANSSKKITINVNSSAFTEELSGLMPNGYFLEGFVKFVNAEDDVEEISIPFSGFKGEFENLRVIEKSIYEFEDDEKPFYYYKANSDEMDETRNFTSFVTTETEDNVIFPKREEYVLGEFYDVNNPEKFVLHKDKLAFSPGLKDGIKDVIGFKATFLRNYRNLNINIYKEDDVNRENPIYSKSDLYGTKHYFGNKTDKVKVIDLWEGKDNQGNQLPDGTYQYVVTVTPDIPGASEQTYSYNIIIDNTIPEFTGGNYNEETREFTPHEFFDYGSGIYYSKVFYKENGKEHILTKNSNGSYVIPENVDKNRIEVVLQDYAGNIDDSFKLFDKNKIGNKGVIDVKLLVDNSSQDFSQLSRFKITDEEGNTVAYETFQRAAGFDPVTFDVHWKTLKQFPFGKYRVELVSYDDALEIISPKIFEFEINSENPYSLVTFKATEIIKYKTTVTFDQNVPLDSEVYAVDSKGQKFKLNHSKFNRKVFEKFLPNGEYTIIVKLPEIYEVSDNNFKVEISNGNHDTKLTYAEVKYYKSDDSPTTIEENPEIDMKAVEAYIYLVNKVNKLKSKDFSNKTKDSLDNFNSVLSNVENEISILDKDLTARTKAEILSLIDIIEEAVFNLKDKELPNNKELLENYNKTFDVRNSNKYKNSSVESKNNYDEKVKNLYELVLNNEHSQDKITLAIEELLTAELNLNGKDNDNSINKDINNLTNIKNNEFGIELISDSLNDSMELVTTKNNNDYIIKIVNKENKENIDLSGTKYIKIPKEKGKYVDKVYLINDNNKELIFSETEDYITVKTDKLGTLSIVYKDGNKTPSNFSFNTKNTDSSYNSKNNSSLSTIYKDSFAQKILPKTGINSDNSVTYIVTILILSSIILYSFRKQK</sequence>
<dbReference type="EMBL" id="JACBYF010000031">
    <property type="protein sequence ID" value="NYS48125.1"/>
    <property type="molecule type" value="Genomic_DNA"/>
</dbReference>
<dbReference type="Gene3D" id="3.50.30.30">
    <property type="match status" value="1"/>
</dbReference>
<evidence type="ECO:0000313" key="16">
    <source>
        <dbReference type="Proteomes" id="UP000531840"/>
    </source>
</evidence>
<proteinExistence type="inferred from homology"/>
<feature type="domain" description="PA" evidence="12">
    <location>
        <begin position="441"/>
        <end position="511"/>
    </location>
</feature>
<evidence type="ECO:0000256" key="10">
    <source>
        <dbReference type="SAM" id="Phobius"/>
    </source>
</evidence>
<dbReference type="Pfam" id="PF00082">
    <property type="entry name" value="Peptidase_S8"/>
    <property type="match status" value="1"/>
</dbReference>
<dbReference type="Pfam" id="PF06280">
    <property type="entry name" value="fn3_5"/>
    <property type="match status" value="1"/>
</dbReference>
<keyword evidence="2" id="KW-0964">Secreted</keyword>
<evidence type="ECO:0000313" key="15">
    <source>
        <dbReference type="EMBL" id="NYS48125.1"/>
    </source>
</evidence>
<evidence type="ECO:0000256" key="8">
    <source>
        <dbReference type="PROSITE-ProRule" id="PRU01240"/>
    </source>
</evidence>
<accession>A0ABX2T0H4</accession>
<evidence type="ECO:0000259" key="11">
    <source>
        <dbReference type="Pfam" id="PF00082"/>
    </source>
</evidence>
<dbReference type="InterPro" id="IPR023828">
    <property type="entry name" value="Peptidase_S8_Ser-AS"/>
</dbReference>
<keyword evidence="5" id="KW-0677">Repeat</keyword>